<dbReference type="PANTHER" id="PTHR31343:SF43">
    <property type="entry name" value="GENOME ASSEMBLY, CHROMOSOME: A07"/>
    <property type="match status" value="1"/>
</dbReference>
<dbReference type="PANTHER" id="PTHR31343">
    <property type="entry name" value="T15D22.8"/>
    <property type="match status" value="1"/>
</dbReference>
<dbReference type="AlphaFoldDB" id="A0AAU9S1P2"/>
<evidence type="ECO:0000313" key="1">
    <source>
        <dbReference type="EMBL" id="CAH2053072.1"/>
    </source>
</evidence>
<feature type="non-terminal residue" evidence="1">
    <location>
        <position position="1"/>
    </location>
</feature>
<dbReference type="Proteomes" id="UP000836841">
    <property type="component" value="Chromosome 3"/>
</dbReference>
<accession>A0AAU9S1P2</accession>
<sequence length="175" mass="20218">ILVFVQQQGKEEIEYFKLGDLWDCYDELSAYGFRSQVDLYNGETVMQYYAPYLSAIQIHTNKPAAISRNLNEVVESESSEFWSDSESEKFLSRSMNNDSSKTWDADSEDSVFDPDGTLLPRDRLGYLDFKYIEREPPHKRVPLTDKVNDLAEKYPGLMTLRSVDMSPASWMAVAW</sequence>
<dbReference type="Pfam" id="PF05623">
    <property type="entry name" value="DUF789"/>
    <property type="match status" value="1"/>
</dbReference>
<evidence type="ECO:0000313" key="2">
    <source>
        <dbReference type="Proteomes" id="UP000836841"/>
    </source>
</evidence>
<name>A0AAU9S1P2_THLAR</name>
<dbReference type="EMBL" id="OU466859">
    <property type="protein sequence ID" value="CAH2053072.1"/>
    <property type="molecule type" value="Genomic_DNA"/>
</dbReference>
<reference evidence="1 2" key="1">
    <citation type="submission" date="2022-03" db="EMBL/GenBank/DDBJ databases">
        <authorList>
            <person name="Nunn A."/>
            <person name="Chopra R."/>
            <person name="Nunn A."/>
            <person name="Contreras Garrido A."/>
        </authorList>
    </citation>
    <scope>NUCLEOTIDE SEQUENCE [LARGE SCALE GENOMIC DNA]</scope>
</reference>
<proteinExistence type="predicted"/>
<dbReference type="InterPro" id="IPR008507">
    <property type="entry name" value="DUF789"/>
</dbReference>
<gene>
    <name evidence="1" type="ORF">TAV2_LOCUS11187</name>
</gene>
<protein>
    <submittedName>
        <fullName evidence="1">Uncharacterized protein</fullName>
    </submittedName>
</protein>
<keyword evidence="2" id="KW-1185">Reference proteome</keyword>
<organism evidence="1 2">
    <name type="scientific">Thlaspi arvense</name>
    <name type="common">Field penny-cress</name>
    <dbReference type="NCBI Taxonomy" id="13288"/>
    <lineage>
        <taxon>Eukaryota</taxon>
        <taxon>Viridiplantae</taxon>
        <taxon>Streptophyta</taxon>
        <taxon>Embryophyta</taxon>
        <taxon>Tracheophyta</taxon>
        <taxon>Spermatophyta</taxon>
        <taxon>Magnoliopsida</taxon>
        <taxon>eudicotyledons</taxon>
        <taxon>Gunneridae</taxon>
        <taxon>Pentapetalae</taxon>
        <taxon>rosids</taxon>
        <taxon>malvids</taxon>
        <taxon>Brassicales</taxon>
        <taxon>Brassicaceae</taxon>
        <taxon>Thlaspideae</taxon>
        <taxon>Thlaspi</taxon>
    </lineage>
</organism>